<dbReference type="WBParaSite" id="MBELARI_LOCUS4235">
    <property type="protein sequence ID" value="MBELARI_LOCUS4235"/>
    <property type="gene ID" value="MBELARI_LOCUS4235"/>
</dbReference>
<dbReference type="PANTHER" id="PTHR23294">
    <property type="entry name" value="ET TRANSLATION PRODUCT-RELATED"/>
    <property type="match status" value="1"/>
</dbReference>
<dbReference type="PANTHER" id="PTHR23294:SF18">
    <property type="entry name" value="UNC93-LIKE PROTEIN MFSD11"/>
    <property type="match status" value="1"/>
</dbReference>
<protein>
    <submittedName>
        <fullName evidence="7">Uncharacterized protein</fullName>
    </submittedName>
</protein>
<dbReference type="InterPro" id="IPR010291">
    <property type="entry name" value="Ion_channel_UNC-93"/>
</dbReference>
<keyword evidence="6" id="KW-1185">Reference proteome</keyword>
<dbReference type="Proteomes" id="UP000887575">
    <property type="component" value="Unassembled WGS sequence"/>
</dbReference>
<accession>A0AAF3FEA4</accession>
<dbReference type="InterPro" id="IPR051617">
    <property type="entry name" value="UNC-93-like_regulator"/>
</dbReference>
<evidence type="ECO:0000313" key="7">
    <source>
        <dbReference type="WBParaSite" id="MBELARI_LOCUS4235"/>
    </source>
</evidence>
<evidence type="ECO:0000256" key="4">
    <source>
        <dbReference type="ARBA" id="ARBA00023136"/>
    </source>
</evidence>
<dbReference type="Pfam" id="PF05978">
    <property type="entry name" value="UNC-93"/>
    <property type="match status" value="1"/>
</dbReference>
<proteinExistence type="predicted"/>
<comment type="subcellular location">
    <subcellularLocation>
        <location evidence="1">Membrane</location>
        <topology evidence="1">Multi-pass membrane protein</topology>
    </subcellularLocation>
</comment>
<evidence type="ECO:0000256" key="3">
    <source>
        <dbReference type="ARBA" id="ARBA00022989"/>
    </source>
</evidence>
<keyword evidence="2 5" id="KW-0812">Transmembrane</keyword>
<keyword evidence="4 5" id="KW-0472">Membrane</keyword>
<feature type="transmembrane region" description="Helical" evidence="5">
    <location>
        <begin position="30"/>
        <end position="51"/>
    </location>
</feature>
<keyword evidence="3 5" id="KW-1133">Transmembrane helix</keyword>
<evidence type="ECO:0000313" key="6">
    <source>
        <dbReference type="Proteomes" id="UP000887575"/>
    </source>
</evidence>
<dbReference type="GO" id="GO:0016020">
    <property type="term" value="C:membrane"/>
    <property type="evidence" value="ECO:0007669"/>
    <property type="project" value="UniProtKB-SubCell"/>
</dbReference>
<dbReference type="AlphaFoldDB" id="A0AAF3FEA4"/>
<name>A0AAF3FEA4_9BILA</name>
<evidence type="ECO:0000256" key="1">
    <source>
        <dbReference type="ARBA" id="ARBA00004141"/>
    </source>
</evidence>
<evidence type="ECO:0000256" key="5">
    <source>
        <dbReference type="SAM" id="Phobius"/>
    </source>
</evidence>
<reference evidence="7" key="1">
    <citation type="submission" date="2024-02" db="UniProtKB">
        <authorList>
            <consortium name="WormBaseParasite"/>
        </authorList>
    </citation>
    <scope>IDENTIFICATION</scope>
</reference>
<sequence>MIFTNRSSAGELLGNQTVTTNYRHYSEFELNFLTIGSIIVQILSFFIAFFLPMREITGSIFSQRKVTTMREQLEAFLKNLFDIDILLLVPFHIFAGMYVAFLLTVYPTTVLFTSDFATYRDLVGYICMALAVGEIASKD</sequence>
<feature type="transmembrane region" description="Helical" evidence="5">
    <location>
        <begin position="85"/>
        <end position="106"/>
    </location>
</feature>
<organism evidence="6 7">
    <name type="scientific">Mesorhabditis belari</name>
    <dbReference type="NCBI Taxonomy" id="2138241"/>
    <lineage>
        <taxon>Eukaryota</taxon>
        <taxon>Metazoa</taxon>
        <taxon>Ecdysozoa</taxon>
        <taxon>Nematoda</taxon>
        <taxon>Chromadorea</taxon>
        <taxon>Rhabditida</taxon>
        <taxon>Rhabditina</taxon>
        <taxon>Rhabditomorpha</taxon>
        <taxon>Rhabditoidea</taxon>
        <taxon>Rhabditidae</taxon>
        <taxon>Mesorhabditinae</taxon>
        <taxon>Mesorhabditis</taxon>
    </lineage>
</organism>
<evidence type="ECO:0000256" key="2">
    <source>
        <dbReference type="ARBA" id="ARBA00022692"/>
    </source>
</evidence>